<dbReference type="InterPro" id="IPR036047">
    <property type="entry name" value="F-box-like_dom_sf"/>
</dbReference>
<dbReference type="Gene3D" id="1.20.1280.50">
    <property type="match status" value="1"/>
</dbReference>
<dbReference type="AlphaFoldDB" id="A0A9P5NHE0"/>
<comment type="caution">
    <text evidence="2">The sequence shown here is derived from an EMBL/GenBank/DDBJ whole genome shotgun (WGS) entry which is preliminary data.</text>
</comment>
<dbReference type="SUPFAM" id="SSF52047">
    <property type="entry name" value="RNI-like"/>
    <property type="match status" value="1"/>
</dbReference>
<name>A0A9P5NHE0_GYMJU</name>
<feature type="region of interest" description="Disordered" evidence="1">
    <location>
        <begin position="1"/>
        <end position="33"/>
    </location>
</feature>
<sequence length="506" mass="57410">MATSAPDPEHRFPSSEEGTNPGNCLPSDAHNDSVVESDNGSHISVFPADVLLSVFFLLEPATVDEPGDTFKSRTFRRTIIKDPTRAVSQVCRHWRTVAINAPLLWKRLLDWNTVPEEWFKVLLERTASLDLDFSLDYATVYNWTMDTSLAMKNIRTSSRHTDRITSIEIFTFSQDMRRGITWLLSYFPAGLPRLERISFRFHIGSKTYFLGIDTRGSGFVDLSPEGLRMLPIDRIPESSSPHYHNVRVLSATDLPQPAPHVSKWLSILRLMPNLSELTIKGSLGTDGAMDLPNGAVYLPKLTTLSLAGYIGERAGIETILDKIITNAGCNLYFAGRLRWTDIFVNSSDKFSKFIRGFKNWSDRWKPEDYKSTELHSCLDAKRFIMHNQSGEGPWPGLYFRVSIGWGNHHRSPLTDEQSTCRATGGSYFKQDTLTSILLQLISSHNDEVDTFLPTLQKIIVVNLHQVQTLDYSEFLQLRDQPQTWFEIIVDAWNYVKLHGSNSTSSI</sequence>
<proteinExistence type="predicted"/>
<reference evidence="2" key="1">
    <citation type="submission" date="2020-11" db="EMBL/GenBank/DDBJ databases">
        <authorList>
            <consortium name="DOE Joint Genome Institute"/>
            <person name="Ahrendt S."/>
            <person name="Riley R."/>
            <person name="Andreopoulos W."/>
            <person name="LaButti K."/>
            <person name="Pangilinan J."/>
            <person name="Ruiz-duenas F.J."/>
            <person name="Barrasa J.M."/>
            <person name="Sanchez-Garcia M."/>
            <person name="Camarero S."/>
            <person name="Miyauchi S."/>
            <person name="Serrano A."/>
            <person name="Linde D."/>
            <person name="Babiker R."/>
            <person name="Drula E."/>
            <person name="Ayuso-Fernandez I."/>
            <person name="Pacheco R."/>
            <person name="Padilla G."/>
            <person name="Ferreira P."/>
            <person name="Barriuso J."/>
            <person name="Kellner H."/>
            <person name="Castanera R."/>
            <person name="Alfaro M."/>
            <person name="Ramirez L."/>
            <person name="Pisabarro A.G."/>
            <person name="Kuo A."/>
            <person name="Tritt A."/>
            <person name="Lipzen A."/>
            <person name="He G."/>
            <person name="Yan M."/>
            <person name="Ng V."/>
            <person name="Cullen D."/>
            <person name="Martin F."/>
            <person name="Rosso M.-N."/>
            <person name="Henrissat B."/>
            <person name="Hibbett D."/>
            <person name="Martinez A.T."/>
            <person name="Grigoriev I.V."/>
        </authorList>
    </citation>
    <scope>NUCLEOTIDE SEQUENCE</scope>
    <source>
        <strain evidence="2">AH 44721</strain>
    </source>
</reference>
<accession>A0A9P5NHE0</accession>
<evidence type="ECO:0008006" key="4">
    <source>
        <dbReference type="Google" id="ProtNLM"/>
    </source>
</evidence>
<protein>
    <recommendedName>
        <fullName evidence="4">F-box domain-containing protein</fullName>
    </recommendedName>
</protein>
<organism evidence="2 3">
    <name type="scientific">Gymnopilus junonius</name>
    <name type="common">Spectacular rustgill mushroom</name>
    <name type="synonym">Gymnopilus spectabilis subsp. junonius</name>
    <dbReference type="NCBI Taxonomy" id="109634"/>
    <lineage>
        <taxon>Eukaryota</taxon>
        <taxon>Fungi</taxon>
        <taxon>Dikarya</taxon>
        <taxon>Basidiomycota</taxon>
        <taxon>Agaricomycotina</taxon>
        <taxon>Agaricomycetes</taxon>
        <taxon>Agaricomycetidae</taxon>
        <taxon>Agaricales</taxon>
        <taxon>Agaricineae</taxon>
        <taxon>Hymenogastraceae</taxon>
        <taxon>Gymnopilus</taxon>
    </lineage>
</organism>
<evidence type="ECO:0000256" key="1">
    <source>
        <dbReference type="SAM" id="MobiDB-lite"/>
    </source>
</evidence>
<dbReference type="Proteomes" id="UP000724874">
    <property type="component" value="Unassembled WGS sequence"/>
</dbReference>
<evidence type="ECO:0000313" key="2">
    <source>
        <dbReference type="EMBL" id="KAF8885064.1"/>
    </source>
</evidence>
<dbReference type="OrthoDB" id="3022607at2759"/>
<keyword evidence="3" id="KW-1185">Reference proteome</keyword>
<dbReference type="EMBL" id="JADNYJ010000104">
    <property type="protein sequence ID" value="KAF8885064.1"/>
    <property type="molecule type" value="Genomic_DNA"/>
</dbReference>
<evidence type="ECO:0000313" key="3">
    <source>
        <dbReference type="Proteomes" id="UP000724874"/>
    </source>
</evidence>
<gene>
    <name evidence="2" type="ORF">CPB84DRAFT_1788629</name>
</gene>
<dbReference type="SUPFAM" id="SSF81383">
    <property type="entry name" value="F-box domain"/>
    <property type="match status" value="1"/>
</dbReference>